<accession>A0A0F7WTF7</accession>
<evidence type="ECO:0000256" key="5">
    <source>
        <dbReference type="ARBA" id="ARBA00023065"/>
    </source>
</evidence>
<organism evidence="12">
    <name type="scientific">Chlamydia pneumoniae</name>
    <name type="common">Chlamydophila pneumoniae</name>
    <dbReference type="NCBI Taxonomy" id="83558"/>
    <lineage>
        <taxon>Bacteria</taxon>
        <taxon>Pseudomonadati</taxon>
        <taxon>Chlamydiota</taxon>
        <taxon>Chlamydiia</taxon>
        <taxon>Chlamydiales</taxon>
        <taxon>Chlamydiaceae</taxon>
        <taxon>Chlamydia/Chlamydophila group</taxon>
        <taxon>Chlamydia</taxon>
    </lineage>
</organism>
<comment type="function">
    <text evidence="8">NQR complex catalyzes the reduction of ubiquinone-1 to ubiquinol by two successive reactions, coupled with the transport of Na(+) ions from the cytoplasm to the periplasm. NqrA to NqrE are probably involved in the second step, the conversion of ubisemiquinone to ubiquinol.</text>
</comment>
<dbReference type="EC" id="7.2.1.1" evidence="8"/>
<dbReference type="NCBIfam" id="NF003758">
    <property type="entry name" value="PRK05352.1-1"/>
    <property type="match status" value="1"/>
</dbReference>
<sequence>MKITVNRGLDLSLQGSPKESGFYNKIDPEFVSIDLRPFQPLSLKLKVEQGDAVCSGAPIAEYKHFPNTYITSHVSGVVTAIRRGNKRSLLDVIIKKTPGPTSTEYTYDLQTLSRSDLSEIFKENGLFALIKQRPFDIPAIPTQTPRDVFINLADNRPFTPSPEKHLALFSSREEGFYVFVVGVRAIAKLFGLRPHIVFRDRLTLPTQELKTIAHLHTVSGPFPSGSPSIHIHSVAPITNEKEVVFTLSFQDVLTIGHLFLKGRILHEQVTALAGTALKSSLRRYVITTKGASFSSLINLNDISDNDTLISGDPLTGRLCKKEEEPFLGFRDHSISVLHNPTKRELFSFLRIGFNKPTFTKTYLSGFFKKKRTYTNPDTNLHGETRPIIDTDIYDKVMPMRIPVVPLIKAVITKNFDLANELGFLEACGEDFALPTLIDPSKTEMLTIVKESLIEYAKESGILTPHQD</sequence>
<evidence type="ECO:0000256" key="6">
    <source>
        <dbReference type="ARBA" id="ARBA00023075"/>
    </source>
</evidence>
<dbReference type="Pfam" id="PF24836">
    <property type="entry name" value="NQRA_2nd"/>
    <property type="match status" value="1"/>
</dbReference>
<dbReference type="InterPro" id="IPR008703">
    <property type="entry name" value="NqrA"/>
</dbReference>
<dbReference type="Pfam" id="PF11973">
    <property type="entry name" value="NQRA_SLBB"/>
    <property type="match status" value="1"/>
</dbReference>
<keyword evidence="6 8" id="KW-0830">Ubiquinone</keyword>
<evidence type="ECO:0000259" key="10">
    <source>
        <dbReference type="Pfam" id="PF11973"/>
    </source>
</evidence>
<evidence type="ECO:0000313" key="12">
    <source>
        <dbReference type="EMBL" id="CRI42866.1"/>
    </source>
</evidence>
<feature type="domain" description="NqrA second alpha/beta" evidence="11">
    <location>
        <begin position="113"/>
        <end position="264"/>
    </location>
</feature>
<evidence type="ECO:0000256" key="2">
    <source>
        <dbReference type="ARBA" id="ARBA00022967"/>
    </source>
</evidence>
<keyword evidence="2 8" id="KW-1278">Translocase</keyword>
<comment type="catalytic activity">
    <reaction evidence="8">
        <text>a ubiquinone + n Na(+)(in) + NADH + H(+) = a ubiquinol + n Na(+)(out) + NAD(+)</text>
        <dbReference type="Rhea" id="RHEA:47748"/>
        <dbReference type="Rhea" id="RHEA-COMP:9565"/>
        <dbReference type="Rhea" id="RHEA-COMP:9566"/>
        <dbReference type="ChEBI" id="CHEBI:15378"/>
        <dbReference type="ChEBI" id="CHEBI:16389"/>
        <dbReference type="ChEBI" id="CHEBI:17976"/>
        <dbReference type="ChEBI" id="CHEBI:29101"/>
        <dbReference type="ChEBI" id="CHEBI:57540"/>
        <dbReference type="ChEBI" id="CHEBI:57945"/>
        <dbReference type="EC" id="7.2.1.1"/>
    </reaction>
</comment>
<evidence type="ECO:0000259" key="9">
    <source>
        <dbReference type="Pfam" id="PF05896"/>
    </source>
</evidence>
<proteinExistence type="inferred from homology"/>
<evidence type="ECO:0000256" key="1">
    <source>
        <dbReference type="ARBA" id="ARBA00022448"/>
    </source>
</evidence>
<feature type="domain" description="NqrA N-terminal barrel-sandwich hybrid" evidence="9">
    <location>
        <begin position="3"/>
        <end position="96"/>
    </location>
</feature>
<dbReference type="Pfam" id="PF05896">
    <property type="entry name" value="NQRA_N"/>
    <property type="match status" value="1"/>
</dbReference>
<keyword evidence="12" id="KW-0560">Oxidoreductase</keyword>
<protein>
    <recommendedName>
        <fullName evidence="8">Na(+)-translocating NADH-quinone reductase subunit A</fullName>
        <shortName evidence="8">Na(+)-NQR subunit A</shortName>
        <shortName evidence="8">Na(+)-translocating NQR subunit A</shortName>
        <ecNumber evidence="8">7.2.1.1</ecNumber>
    </recommendedName>
    <alternativeName>
        <fullName evidence="8">NQR complex subunit A</fullName>
    </alternativeName>
    <alternativeName>
        <fullName evidence="8">NQR-1 subunit A</fullName>
    </alternativeName>
</protein>
<evidence type="ECO:0000256" key="8">
    <source>
        <dbReference type="HAMAP-Rule" id="MF_00425"/>
    </source>
</evidence>
<dbReference type="HAMAP" id="MF_00425">
    <property type="entry name" value="NqrA"/>
    <property type="match status" value="1"/>
</dbReference>
<evidence type="ECO:0000256" key="7">
    <source>
        <dbReference type="ARBA" id="ARBA00023201"/>
    </source>
</evidence>
<dbReference type="InterPro" id="IPR022615">
    <property type="entry name" value="NqrA_C_domain"/>
</dbReference>
<dbReference type="InterPro" id="IPR056148">
    <property type="entry name" value="NQRA_2nd"/>
</dbReference>
<dbReference type="GO" id="GO:0006814">
    <property type="term" value="P:sodium ion transport"/>
    <property type="evidence" value="ECO:0007669"/>
    <property type="project" value="UniProtKB-UniRule"/>
</dbReference>
<dbReference type="EMBL" id="LN847055">
    <property type="protein sequence ID" value="CRI42866.1"/>
    <property type="molecule type" value="Genomic_DNA"/>
</dbReference>
<dbReference type="NCBIfam" id="TIGR01936">
    <property type="entry name" value="nqrA"/>
    <property type="match status" value="1"/>
</dbReference>
<dbReference type="PANTHER" id="PTHR37839">
    <property type="entry name" value="NA(+)-TRANSLOCATING NADH-QUINONE REDUCTASE SUBUNIT A"/>
    <property type="match status" value="1"/>
</dbReference>
<gene>
    <name evidence="8 12" type="primary">nqrA</name>
    <name evidence="12" type="ORF">BN1224_DC9_BY_00080</name>
</gene>
<keyword evidence="7 8" id="KW-0739">Sodium transport</keyword>
<evidence type="ECO:0000259" key="11">
    <source>
        <dbReference type="Pfam" id="PF24836"/>
    </source>
</evidence>
<comment type="similarity">
    <text evidence="8">Belongs to the NqrA family.</text>
</comment>
<reference evidence="12" key="1">
    <citation type="submission" date="2015-05" db="EMBL/GenBank/DDBJ databases">
        <authorList>
            <person name="Rattei Thomas"/>
        </authorList>
    </citation>
    <scope>NUCLEOTIDE SEQUENCE</scope>
    <source>
        <strain evidence="12">DC9</strain>
    </source>
</reference>
<dbReference type="GO" id="GO:0016655">
    <property type="term" value="F:oxidoreductase activity, acting on NAD(P)H, quinone or similar compound as acceptor"/>
    <property type="evidence" value="ECO:0007669"/>
    <property type="project" value="UniProtKB-UniRule"/>
</dbReference>
<evidence type="ECO:0000256" key="4">
    <source>
        <dbReference type="ARBA" id="ARBA00023053"/>
    </source>
</evidence>
<dbReference type="InterPro" id="IPR056147">
    <property type="entry name" value="NQRA_N"/>
</dbReference>
<keyword evidence="1 8" id="KW-0813">Transport</keyword>
<keyword evidence="4 8" id="KW-0915">Sodium</keyword>
<evidence type="ECO:0000256" key="3">
    <source>
        <dbReference type="ARBA" id="ARBA00023027"/>
    </source>
</evidence>
<keyword evidence="3 8" id="KW-0520">NAD</keyword>
<comment type="subunit">
    <text evidence="8">Composed of six subunits; NqrA, NqrB, NqrC, NqrD, NqrE and NqrF.</text>
</comment>
<dbReference type="PANTHER" id="PTHR37839:SF1">
    <property type="entry name" value="NA(+)-TRANSLOCATING NADH-QUINONE REDUCTASE SUBUNIT A"/>
    <property type="match status" value="1"/>
</dbReference>
<dbReference type="AlphaFoldDB" id="A0A0F7WTF7"/>
<name>A0A0F7WTF7_CHLPN</name>
<keyword evidence="5 8" id="KW-0406">Ion transport</keyword>
<feature type="domain" description="Na(+)-translocating NADH-quinone reductase subunit A C-terminal" evidence="10">
    <location>
        <begin position="270"/>
        <end position="320"/>
    </location>
</feature>